<dbReference type="RefSeq" id="WP_119932643.1">
    <property type="nucleotide sequence ID" value="NZ_JAAVUN010000007.1"/>
</dbReference>
<dbReference type="AlphaFoldDB" id="A0A846U3Q0"/>
<dbReference type="InterPro" id="IPR036812">
    <property type="entry name" value="NAD(P)_OxRdtase_dom_sf"/>
</dbReference>
<proteinExistence type="predicted"/>
<comment type="caution">
    <text evidence="3">The sequence shown here is derived from an EMBL/GenBank/DDBJ whole genome shotgun (WGS) entry which is preliminary data.</text>
</comment>
<dbReference type="Proteomes" id="UP000521379">
    <property type="component" value="Unassembled WGS sequence"/>
</dbReference>
<dbReference type="InterPro" id="IPR050523">
    <property type="entry name" value="AKR_Detox_Biosynth"/>
</dbReference>
<dbReference type="PANTHER" id="PTHR43364:SF1">
    <property type="entry name" value="OXIDOREDUCTASE YDHF"/>
    <property type="match status" value="1"/>
</dbReference>
<keyword evidence="4" id="KW-1185">Reference proteome</keyword>
<evidence type="ECO:0000256" key="1">
    <source>
        <dbReference type="SAM" id="MobiDB-lite"/>
    </source>
</evidence>
<dbReference type="Gene3D" id="3.20.20.100">
    <property type="entry name" value="NADP-dependent oxidoreductase domain"/>
    <property type="match status" value="1"/>
</dbReference>
<feature type="region of interest" description="Disordered" evidence="1">
    <location>
        <begin position="1"/>
        <end position="22"/>
    </location>
</feature>
<protein>
    <submittedName>
        <fullName evidence="3">Aldo/keto reductase</fullName>
    </submittedName>
</protein>
<dbReference type="SUPFAM" id="SSF51430">
    <property type="entry name" value="NAD(P)-linked oxidoreductase"/>
    <property type="match status" value="1"/>
</dbReference>
<dbReference type="InterPro" id="IPR023210">
    <property type="entry name" value="NADP_OxRdtase_dom"/>
</dbReference>
<dbReference type="PRINTS" id="PR00069">
    <property type="entry name" value="ALDKETRDTASE"/>
</dbReference>
<dbReference type="EMBL" id="JAAVUN010000007">
    <property type="protein sequence ID" value="NKE09371.1"/>
    <property type="molecule type" value="Genomic_DNA"/>
</dbReference>
<evidence type="ECO:0000313" key="4">
    <source>
        <dbReference type="Proteomes" id="UP000521379"/>
    </source>
</evidence>
<dbReference type="GO" id="GO:0005829">
    <property type="term" value="C:cytosol"/>
    <property type="evidence" value="ECO:0007669"/>
    <property type="project" value="TreeGrafter"/>
</dbReference>
<evidence type="ECO:0000313" key="3">
    <source>
        <dbReference type="EMBL" id="NKE09371.1"/>
    </source>
</evidence>
<organism evidence="3 4">
    <name type="scientific">Kocuria subflava</name>
    <dbReference type="NCBI Taxonomy" id="1736139"/>
    <lineage>
        <taxon>Bacteria</taxon>
        <taxon>Bacillati</taxon>
        <taxon>Actinomycetota</taxon>
        <taxon>Actinomycetes</taxon>
        <taxon>Micrococcales</taxon>
        <taxon>Micrococcaceae</taxon>
        <taxon>Kocuria</taxon>
    </lineage>
</organism>
<feature type="domain" description="NADP-dependent oxidoreductase" evidence="2">
    <location>
        <begin position="27"/>
        <end position="324"/>
    </location>
</feature>
<reference evidence="3 4" key="1">
    <citation type="submission" date="2020-02" db="EMBL/GenBank/DDBJ databases">
        <authorList>
            <person name="Sun Q."/>
        </authorList>
    </citation>
    <scope>NUCLEOTIDE SEQUENCE [LARGE SCALE GENOMIC DNA]</scope>
    <source>
        <strain evidence="3 4">YIM 13062</strain>
    </source>
</reference>
<dbReference type="GO" id="GO:0016491">
    <property type="term" value="F:oxidoreductase activity"/>
    <property type="evidence" value="ECO:0007669"/>
    <property type="project" value="InterPro"/>
</dbReference>
<sequence>MSAPSDVSPILPDSASTAHEPSRSSSRLIYGAMALGGSWDLSALTDDDVATGFRALDAAAAAGLTEIDLADIYTAGKSESVVGQWLAERAGRRESVTLQTKAGIRIPGNTAADDAPMHYRLDEHTLRGGLEGSLTRLGVESVDRFLIHRWDPLADPTQVAAVLDQLVDDGLTAALGISNVSWHRIRGLQSHLRHPLEAVQVQLSLGHRDFVERQILWDHPEGSGVDFDESLLENCAAVGIQVQAWGALDQGRYTRSPQDSTDPATAELTAAIAAEIGTSAEAVALAWIMRLPQRIRPVIGTSNPERIVACAQALDVVDKLTHEHWYALLNSARGHNVP</sequence>
<gene>
    <name evidence="3" type="ORF">GTW58_05325</name>
</gene>
<dbReference type="Pfam" id="PF00248">
    <property type="entry name" value="Aldo_ket_red"/>
    <property type="match status" value="1"/>
</dbReference>
<evidence type="ECO:0000259" key="2">
    <source>
        <dbReference type="Pfam" id="PF00248"/>
    </source>
</evidence>
<dbReference type="InterPro" id="IPR020471">
    <property type="entry name" value="AKR"/>
</dbReference>
<name>A0A846U3Q0_9MICC</name>
<dbReference type="PANTHER" id="PTHR43364">
    <property type="entry name" value="NADH-SPECIFIC METHYLGLYOXAL REDUCTASE-RELATED"/>
    <property type="match status" value="1"/>
</dbReference>
<accession>A0A846U3Q0</accession>